<dbReference type="GO" id="GO:0003677">
    <property type="term" value="F:DNA binding"/>
    <property type="evidence" value="ECO:0007669"/>
    <property type="project" value="UniProtKB-KW"/>
</dbReference>
<dbReference type="PANTHER" id="PTHR30195">
    <property type="entry name" value="TYPE I SITE-SPECIFIC DEOXYRIBONUCLEASE PROTEIN SUBUNIT M AND R"/>
    <property type="match status" value="1"/>
</dbReference>
<feature type="domain" description="Helicase ATP-binding" evidence="11">
    <location>
        <begin position="330"/>
        <end position="475"/>
    </location>
</feature>
<comment type="subunit">
    <text evidence="10">The type I restriction/modification system is composed of three polypeptides R, M and S.</text>
</comment>
<dbReference type="Gene3D" id="1.10.10.2110">
    <property type="match status" value="1"/>
</dbReference>
<dbReference type="EC" id="3.1.21.3" evidence="10"/>
<evidence type="ECO:0000256" key="9">
    <source>
        <dbReference type="ARBA" id="ARBA00023125"/>
    </source>
</evidence>
<dbReference type="Pfam" id="PF04313">
    <property type="entry name" value="HSDR_N"/>
    <property type="match status" value="2"/>
</dbReference>
<reference evidence="12 13" key="1">
    <citation type="journal article" date="2002" name="Proc. Natl. Acad. Sci. U.S.A.">
        <title>The complete genome sequence of Chlorobium tepidum TLS, a photosynthetic, anaerobic, green-sulfur bacterium.</title>
        <authorList>
            <person name="Eisen J.A."/>
            <person name="Nelson K.E."/>
            <person name="Paulsen I.T."/>
            <person name="Heidelberg J.F."/>
            <person name="Wu M."/>
            <person name="Dodson R.J."/>
            <person name="Deboy R."/>
            <person name="Gwinn M.L."/>
            <person name="Nelson W.C."/>
            <person name="Haft D.H."/>
            <person name="Hickey E.K."/>
            <person name="Peterson J.D."/>
            <person name="Durkin A.S."/>
            <person name="Kolonay J.L."/>
            <person name="Yang F."/>
            <person name="Holt I."/>
            <person name="Umayam L.A."/>
            <person name="Mason T."/>
            <person name="Brenner M."/>
            <person name="Shea T.P."/>
            <person name="Parksey D."/>
            <person name="Nierman W.C."/>
            <person name="Feldblyum T.V."/>
            <person name="Hansen C.L."/>
            <person name="Craven M.B."/>
            <person name="Radune D."/>
            <person name="Vamathevan J."/>
            <person name="Khouri H."/>
            <person name="White O."/>
            <person name="Gruber T.M."/>
            <person name="Ketchum K.A."/>
            <person name="Venter J.C."/>
            <person name="Tettelin H."/>
            <person name="Bryant D.A."/>
            <person name="Fraser C.M."/>
        </authorList>
    </citation>
    <scope>NUCLEOTIDE SEQUENCE [LARGE SCALE GENOMIC DNA]</scope>
    <source>
        <strain evidence="13">ATCC 49652 / DSM 12025 / NBRC 103806 / TLS</strain>
    </source>
</reference>
<dbReference type="GO" id="GO:0005524">
    <property type="term" value="F:ATP binding"/>
    <property type="evidence" value="ECO:0007669"/>
    <property type="project" value="UniProtKB-KW"/>
</dbReference>
<keyword evidence="8 10" id="KW-0067">ATP-binding</keyword>
<dbReference type="REBASE" id="6231">
    <property type="entry name" value="CteTIP"/>
</dbReference>
<keyword evidence="9 10" id="KW-0238">DNA-binding</keyword>
<gene>
    <name evidence="12" type="primary">hsdR</name>
    <name evidence="12" type="ordered locus">CT1878</name>
</gene>
<dbReference type="InterPro" id="IPR022625">
    <property type="entry name" value="TypeI_RM_Rsu_C"/>
</dbReference>
<organism evidence="12 13">
    <name type="scientific">Chlorobaculum tepidum (strain ATCC 49652 / DSM 12025 / NBRC 103806 / TLS)</name>
    <name type="common">Chlorobium tepidum</name>
    <dbReference type="NCBI Taxonomy" id="194439"/>
    <lineage>
        <taxon>Bacteria</taxon>
        <taxon>Pseudomonadati</taxon>
        <taxon>Chlorobiota</taxon>
        <taxon>Chlorobiia</taxon>
        <taxon>Chlorobiales</taxon>
        <taxon>Chlorobiaceae</taxon>
        <taxon>Chlorobaculum</taxon>
    </lineage>
</organism>
<sequence>MVSRMTDYKTIAESNNFIVLDRYMPDWRVAEGYQSEADLERELIDDLRRQGYEFLPAIKTPEAMLANVRVQLQALNDVQFSDGEWARFVETWLDKPSDGIVEKTRKIHDDYIHDFVFDDGRIQNIHLVDKKTLVRNKVQVIRQFVTTPALCATPPREGNFSGGEQLWDQFPSFGGVPVGRGGYNRYDVTILVNGLPLVQVELKRRGVAIREAFNQVHRYSKESFNSAHSLFKYLQLFVISNGTDTRYFANTTRRDKNSFDFTMHWAKADNTPIRDLKDFAATFFQKHTLLSVLLHYSVFDVSNTLLVMRPYQIAATERILWKIKSSHQAKTWSTPEGGGYIWHTTGSGKTLTSFKAARLGTELDFIDKVFFVVDRKDLDYQTMKEYQRFSPDSVNGSDSTAGLKRNLEKDDNRIIVTTIQKLNNLMKSEPDLPIYHKQVVFIFDECHRSQFGEAQKNLRKKFKRYLQFGFTGTPIFPENALGAETTASVFGRELHSYVITDAIRDEKVLKFKVDYNDVRPRFKAIETERDEKKLSAAENRQALLHPERIREITQYILTHYRQKTHRLQPGAKGFNALFAVSSVEAAKLYYEAFKTQQKDSAKPLKVATIFSYAANEAQDAVGDIADEGFEVSALNSSAKEFLNAAIADYNALFKTNFSVDSQGFQNYYRDLAKRVKGTDDSGKRLPADEQVDLLIVVGMFLTGFDAPTLNTLFVDKNLRYHGLLQAYSRTNRIFDATKTFGNIVTFRDLEQATIDAITLFGDKNTRNVVLEKSYREYMEGYTDALTGQARRGFVEVVQELQARFPDPAALEKEADKKAFVRLFGEYLRAENVLQNFDEFAALKALQSVNTGDPAAVEAFKAQHYLSDEDLAALQAIKLPPERTMQDYRSTYNDIRDWLRREQAGVEKEKSTIDWDDVVFEVDLLKSQEINLDYILELIFERNKETRSKAELVEEVRRVIRASLGHRAKESLVVDFINQTDLEQLADKASVIEAFFTFARAELQREAQELIEAEKLNAEAARRYIATSLKREFASDTGTDLNAVLPRMSPLNPQYLTKKQSVFQKIAAFVEKFKGVGGQV</sequence>
<evidence type="ECO:0000256" key="4">
    <source>
        <dbReference type="ARBA" id="ARBA00022741"/>
    </source>
</evidence>
<dbReference type="GO" id="GO:0009035">
    <property type="term" value="F:type I site-specific deoxyribonuclease activity"/>
    <property type="evidence" value="ECO:0007669"/>
    <property type="project" value="UniProtKB-EC"/>
</dbReference>
<dbReference type="STRING" id="194439.CT1878"/>
<dbReference type="Pfam" id="PF18766">
    <property type="entry name" value="SWI2_SNF2"/>
    <property type="match status" value="1"/>
</dbReference>
<dbReference type="NCBIfam" id="TIGR00348">
    <property type="entry name" value="hsdR"/>
    <property type="match status" value="1"/>
</dbReference>
<dbReference type="CDD" id="cd18030">
    <property type="entry name" value="DEXHc_RE_I_HsdR"/>
    <property type="match status" value="1"/>
</dbReference>
<dbReference type="AlphaFoldDB" id="Q8KBB1"/>
<dbReference type="PANTHER" id="PTHR30195:SF16">
    <property type="entry name" value="TYPE I RESTRICTION ENZYME ENDONUCLEASE SUBUNIT"/>
    <property type="match status" value="1"/>
</dbReference>
<dbReference type="Pfam" id="PF22679">
    <property type="entry name" value="T1R_D3-like"/>
    <property type="match status" value="1"/>
</dbReference>
<dbReference type="Gene3D" id="3.40.50.300">
    <property type="entry name" value="P-loop containing nucleotide triphosphate hydrolases"/>
    <property type="match status" value="2"/>
</dbReference>
<dbReference type="InterPro" id="IPR007409">
    <property type="entry name" value="Restrct_endonuc_type1_HsdR_N"/>
</dbReference>
<comment type="similarity">
    <text evidence="2 10">Belongs to the HsdR family.</text>
</comment>
<dbReference type="EMBL" id="AE006470">
    <property type="protein sequence ID" value="AAM73097.1"/>
    <property type="molecule type" value="Genomic_DNA"/>
</dbReference>
<dbReference type="HOGENOM" id="CLU_004848_1_0_10"/>
<dbReference type="InterPro" id="IPR004473">
    <property type="entry name" value="Restrct_endonuc_typeI_HsdR"/>
</dbReference>
<keyword evidence="13" id="KW-1185">Reference proteome</keyword>
<dbReference type="Proteomes" id="UP000001007">
    <property type="component" value="Chromosome"/>
</dbReference>
<keyword evidence="4 10" id="KW-0547">Nucleotide-binding</keyword>
<name>Q8KBB1_CHLTE</name>
<evidence type="ECO:0000256" key="5">
    <source>
        <dbReference type="ARBA" id="ARBA00022747"/>
    </source>
</evidence>
<evidence type="ECO:0000256" key="1">
    <source>
        <dbReference type="ARBA" id="ARBA00000851"/>
    </source>
</evidence>
<evidence type="ECO:0000256" key="6">
    <source>
        <dbReference type="ARBA" id="ARBA00022759"/>
    </source>
</evidence>
<protein>
    <recommendedName>
        <fullName evidence="10">Type I restriction enzyme endonuclease subunit</fullName>
        <shortName evidence="10">R protein</shortName>
        <ecNumber evidence="10">3.1.21.3</ecNumber>
    </recommendedName>
</protein>
<keyword evidence="3" id="KW-0540">Nuclease</keyword>
<dbReference type="CDD" id="cd18800">
    <property type="entry name" value="SF2_C_EcoR124I-like"/>
    <property type="match status" value="1"/>
</dbReference>
<evidence type="ECO:0000259" key="11">
    <source>
        <dbReference type="PROSITE" id="PS51192"/>
    </source>
</evidence>
<evidence type="ECO:0000256" key="10">
    <source>
        <dbReference type="RuleBase" id="RU364115"/>
    </source>
</evidence>
<accession>Q8KBB1</accession>
<dbReference type="Gene3D" id="3.90.1570.50">
    <property type="match status" value="2"/>
</dbReference>
<dbReference type="PROSITE" id="PS51192">
    <property type="entry name" value="HELICASE_ATP_BIND_1"/>
    <property type="match status" value="1"/>
</dbReference>
<dbReference type="OrthoDB" id="9758243at2"/>
<dbReference type="eggNOG" id="COG0610">
    <property type="taxonomic scope" value="Bacteria"/>
</dbReference>
<dbReference type="KEGG" id="cte:CT1878"/>
<dbReference type="SUPFAM" id="SSF52540">
    <property type="entry name" value="P-loop containing nucleoside triphosphate hydrolases"/>
    <property type="match status" value="1"/>
</dbReference>
<dbReference type="InterPro" id="IPR027417">
    <property type="entry name" value="P-loop_NTPase"/>
</dbReference>
<dbReference type="InterPro" id="IPR014001">
    <property type="entry name" value="Helicase_ATP-bd"/>
</dbReference>
<dbReference type="EnsemblBacteria" id="AAM73097">
    <property type="protein sequence ID" value="AAM73097"/>
    <property type="gene ID" value="CT1878"/>
</dbReference>
<dbReference type="InterPro" id="IPR040980">
    <property type="entry name" value="SWI2_SNF2"/>
</dbReference>
<keyword evidence="5 10" id="KW-0680">Restriction system</keyword>
<evidence type="ECO:0000256" key="7">
    <source>
        <dbReference type="ARBA" id="ARBA00022801"/>
    </source>
</evidence>
<dbReference type="InterPro" id="IPR055180">
    <property type="entry name" value="HsdR_RecA-like_helicase_dom_2"/>
</dbReference>
<evidence type="ECO:0000256" key="8">
    <source>
        <dbReference type="ARBA" id="ARBA00022840"/>
    </source>
</evidence>
<dbReference type="Pfam" id="PF12008">
    <property type="entry name" value="EcoR124_C"/>
    <property type="match status" value="1"/>
</dbReference>
<comment type="function">
    <text evidence="10">Subunit R is required for both nuclease and ATPase activities, but not for modification.</text>
</comment>
<proteinExistence type="inferred from homology"/>
<dbReference type="GO" id="GO:0009307">
    <property type="term" value="P:DNA restriction-modification system"/>
    <property type="evidence" value="ECO:0007669"/>
    <property type="project" value="UniProtKB-KW"/>
</dbReference>
<dbReference type="CDD" id="cd22332">
    <property type="entry name" value="HsdR_N"/>
    <property type="match status" value="1"/>
</dbReference>
<evidence type="ECO:0000313" key="12">
    <source>
        <dbReference type="EMBL" id="AAM73097.1"/>
    </source>
</evidence>
<comment type="catalytic activity">
    <reaction evidence="1 10">
        <text>Endonucleolytic cleavage of DNA to give random double-stranded fragments with terminal 5'-phosphates, ATP is simultaneously hydrolyzed.</text>
        <dbReference type="EC" id="3.1.21.3"/>
    </reaction>
</comment>
<dbReference type="InterPro" id="IPR051268">
    <property type="entry name" value="Type-I_R_enzyme_R_subunit"/>
</dbReference>
<evidence type="ECO:0000313" key="13">
    <source>
        <dbReference type="Proteomes" id="UP000001007"/>
    </source>
</evidence>
<evidence type="ECO:0000256" key="3">
    <source>
        <dbReference type="ARBA" id="ARBA00022722"/>
    </source>
</evidence>
<dbReference type="SMART" id="SM00487">
    <property type="entry name" value="DEXDc"/>
    <property type="match status" value="1"/>
</dbReference>
<keyword evidence="7 10" id="KW-0378">Hydrolase</keyword>
<keyword evidence="6 12" id="KW-0255">Endonuclease</keyword>
<dbReference type="Gene3D" id="1.20.58.2040">
    <property type="match status" value="1"/>
</dbReference>
<dbReference type="PATRIC" id="fig|194439.7.peg.1703"/>
<evidence type="ECO:0000256" key="2">
    <source>
        <dbReference type="ARBA" id="ARBA00008598"/>
    </source>
</evidence>